<dbReference type="CDD" id="cd06170">
    <property type="entry name" value="LuxR_C_like"/>
    <property type="match status" value="1"/>
</dbReference>
<dbReference type="InterPro" id="IPR016032">
    <property type="entry name" value="Sig_transdc_resp-reg_C-effctor"/>
</dbReference>
<dbReference type="Gene3D" id="1.10.10.10">
    <property type="entry name" value="Winged helix-like DNA-binding domain superfamily/Winged helix DNA-binding domain"/>
    <property type="match status" value="1"/>
</dbReference>
<dbReference type="Pfam" id="PF03472">
    <property type="entry name" value="Autoind_bind"/>
    <property type="match status" value="1"/>
</dbReference>
<evidence type="ECO:0000313" key="6">
    <source>
        <dbReference type="Proteomes" id="UP001164712"/>
    </source>
</evidence>
<keyword evidence="1" id="KW-0805">Transcription regulation</keyword>
<sequence length="243" mass="27931">MTSSFFKNESINAVIKDFLDKKLREFSGINYAYAIINKKDPSETTIITNKSDWAEIYIENKCQLTDPVVITGANRILPFTWDENIVITSGLKLPKVFNMARDYNIVSGYTFVVHDATHNFGLLSIMTHEFCDYDLEARIERQQDKLQMLLLLVHDKLLSLYSEMRRIGEKPELPPEFSLKEKVRFLYFASLGKTYKEIAVLLGIKLTTVKFHSRNALTKLGVSNIRQGIKIAHELQLIKPVPL</sequence>
<dbReference type="Proteomes" id="UP001164712">
    <property type="component" value="Chromosome"/>
</dbReference>
<dbReference type="SUPFAM" id="SSF46894">
    <property type="entry name" value="C-terminal effector domain of the bipartite response regulators"/>
    <property type="match status" value="1"/>
</dbReference>
<keyword evidence="6" id="KW-1185">Reference proteome</keyword>
<dbReference type="SUPFAM" id="SSF75516">
    <property type="entry name" value="Pheromone-binding domain of LuxR-like quorum-sensing transcription factors"/>
    <property type="match status" value="1"/>
</dbReference>
<organism evidence="5 6">
    <name type="scientific">Rouxiella chamberiensis</name>
    <dbReference type="NCBI Taxonomy" id="1513468"/>
    <lineage>
        <taxon>Bacteria</taxon>
        <taxon>Pseudomonadati</taxon>
        <taxon>Pseudomonadota</taxon>
        <taxon>Gammaproteobacteria</taxon>
        <taxon>Enterobacterales</taxon>
        <taxon>Yersiniaceae</taxon>
        <taxon>Rouxiella</taxon>
    </lineage>
</organism>
<reference evidence="5" key="1">
    <citation type="submission" date="2022-12" db="EMBL/GenBank/DDBJ databases">
        <title>Complete genome sequence of an Australian strain of Rouxiella badensis DAR84756 and resolution of the R. badensis DSM100043 and R. chamberiensis DSM28324 genomes.</title>
        <authorList>
            <person name="Paul S."/>
            <person name="Anderson P.J."/>
            <person name="Maynard G."/>
            <person name="Dyall-Smith M."/>
            <person name="Kudinha T."/>
        </authorList>
    </citation>
    <scope>NUCLEOTIDE SEQUENCE</scope>
    <source>
        <strain evidence="5">DSM 28324</strain>
    </source>
</reference>
<dbReference type="InterPro" id="IPR036388">
    <property type="entry name" value="WH-like_DNA-bd_sf"/>
</dbReference>
<dbReference type="Pfam" id="PF00196">
    <property type="entry name" value="GerE"/>
    <property type="match status" value="1"/>
</dbReference>
<evidence type="ECO:0000256" key="2">
    <source>
        <dbReference type="ARBA" id="ARBA00023125"/>
    </source>
</evidence>
<dbReference type="PROSITE" id="PS50043">
    <property type="entry name" value="HTH_LUXR_2"/>
    <property type="match status" value="1"/>
</dbReference>
<evidence type="ECO:0000256" key="1">
    <source>
        <dbReference type="ARBA" id="ARBA00023015"/>
    </source>
</evidence>
<protein>
    <submittedName>
        <fullName evidence="5">LuxR family transcriptional regulator</fullName>
    </submittedName>
</protein>
<dbReference type="InterPro" id="IPR005143">
    <property type="entry name" value="TF_LuxR_autoind-bd_dom"/>
</dbReference>
<keyword evidence="3" id="KW-0804">Transcription</keyword>
<dbReference type="RefSeq" id="WP_269128107.1">
    <property type="nucleotide sequence ID" value="NZ_CP114058.1"/>
</dbReference>
<dbReference type="InterPro" id="IPR000792">
    <property type="entry name" value="Tscrpt_reg_LuxR_C"/>
</dbReference>
<evidence type="ECO:0000256" key="3">
    <source>
        <dbReference type="ARBA" id="ARBA00023163"/>
    </source>
</evidence>
<gene>
    <name evidence="5" type="ORF">O1V66_03685</name>
</gene>
<proteinExistence type="predicted"/>
<accession>A0ABY7HRH6</accession>
<dbReference type="EMBL" id="CP114058">
    <property type="protein sequence ID" value="WAT01823.1"/>
    <property type="molecule type" value="Genomic_DNA"/>
</dbReference>
<keyword evidence="2" id="KW-0238">DNA-binding</keyword>
<evidence type="ECO:0000313" key="5">
    <source>
        <dbReference type="EMBL" id="WAT01823.1"/>
    </source>
</evidence>
<dbReference type="InterPro" id="IPR036693">
    <property type="entry name" value="TF_LuxR_autoind-bd_dom_sf"/>
</dbReference>
<evidence type="ECO:0000259" key="4">
    <source>
        <dbReference type="PROSITE" id="PS50043"/>
    </source>
</evidence>
<feature type="domain" description="HTH luxR-type" evidence="4">
    <location>
        <begin position="170"/>
        <end position="236"/>
    </location>
</feature>
<dbReference type="PROSITE" id="PS00622">
    <property type="entry name" value="HTH_LUXR_1"/>
    <property type="match status" value="1"/>
</dbReference>
<dbReference type="Gene3D" id="3.30.450.80">
    <property type="entry name" value="Transcription factor LuxR-like, autoinducer-binding domain"/>
    <property type="match status" value="1"/>
</dbReference>
<dbReference type="SMART" id="SM00421">
    <property type="entry name" value="HTH_LUXR"/>
    <property type="match status" value="1"/>
</dbReference>
<name>A0ABY7HRH6_9GAMM</name>